<accession>A0ABN7UUQ2</accession>
<feature type="compositionally biased region" description="Basic and acidic residues" evidence="1">
    <location>
        <begin position="1"/>
        <end position="20"/>
    </location>
</feature>
<gene>
    <name evidence="2" type="ORF">GMARGA_LOCUS10905</name>
</gene>
<dbReference type="EMBL" id="CAJVQB010006232">
    <property type="protein sequence ID" value="CAG8680067.1"/>
    <property type="molecule type" value="Genomic_DNA"/>
</dbReference>
<feature type="region of interest" description="Disordered" evidence="1">
    <location>
        <begin position="1"/>
        <end position="61"/>
    </location>
</feature>
<dbReference type="Proteomes" id="UP000789901">
    <property type="component" value="Unassembled WGS sequence"/>
</dbReference>
<name>A0ABN7UUQ2_GIGMA</name>
<keyword evidence="3" id="KW-1185">Reference proteome</keyword>
<protein>
    <submittedName>
        <fullName evidence="2">37586_t:CDS:1</fullName>
    </submittedName>
</protein>
<evidence type="ECO:0000313" key="3">
    <source>
        <dbReference type="Proteomes" id="UP000789901"/>
    </source>
</evidence>
<organism evidence="2 3">
    <name type="scientific">Gigaspora margarita</name>
    <dbReference type="NCBI Taxonomy" id="4874"/>
    <lineage>
        <taxon>Eukaryota</taxon>
        <taxon>Fungi</taxon>
        <taxon>Fungi incertae sedis</taxon>
        <taxon>Mucoromycota</taxon>
        <taxon>Glomeromycotina</taxon>
        <taxon>Glomeromycetes</taxon>
        <taxon>Diversisporales</taxon>
        <taxon>Gigasporaceae</taxon>
        <taxon>Gigaspora</taxon>
    </lineage>
</organism>
<evidence type="ECO:0000313" key="2">
    <source>
        <dbReference type="EMBL" id="CAG8680067.1"/>
    </source>
</evidence>
<comment type="caution">
    <text evidence="2">The sequence shown here is derived from an EMBL/GenBank/DDBJ whole genome shotgun (WGS) entry which is preliminary data.</text>
</comment>
<reference evidence="2 3" key="1">
    <citation type="submission" date="2021-06" db="EMBL/GenBank/DDBJ databases">
        <authorList>
            <person name="Kallberg Y."/>
            <person name="Tangrot J."/>
            <person name="Rosling A."/>
        </authorList>
    </citation>
    <scope>NUCLEOTIDE SEQUENCE [LARGE SCALE GENOMIC DNA]</scope>
    <source>
        <strain evidence="2 3">120-4 pot B 10/14</strain>
    </source>
</reference>
<proteinExistence type="predicted"/>
<evidence type="ECO:0000256" key="1">
    <source>
        <dbReference type="SAM" id="MobiDB-lite"/>
    </source>
</evidence>
<sequence>MGNQDHGTKERKMKRMEWTRGKLISPDQAKPKEATNKSSYSRKKRMNRGTYVRSRRDDGIE</sequence>